<evidence type="ECO:0000256" key="9">
    <source>
        <dbReference type="SAM" id="Phobius"/>
    </source>
</evidence>
<keyword evidence="5" id="KW-0720">Serine protease</keyword>
<dbReference type="GO" id="GO:0006465">
    <property type="term" value="P:signal peptide processing"/>
    <property type="evidence" value="ECO:0007669"/>
    <property type="project" value="InterPro"/>
</dbReference>
<dbReference type="InterPro" id="IPR004634">
    <property type="entry name" value="Pept_S49_pIV"/>
</dbReference>
<protein>
    <recommendedName>
        <fullName evidence="7">Protease 4</fullName>
        <ecNumber evidence="7">3.4.21.-</ecNumber>
    </recommendedName>
    <alternativeName>
        <fullName evidence="7">Endopeptidase IV</fullName>
    </alternativeName>
    <alternativeName>
        <fullName evidence="7">Protease IV</fullName>
    </alternativeName>
    <alternativeName>
        <fullName evidence="7">Signal peptide peptidase</fullName>
    </alternativeName>
</protein>
<dbReference type="Proteomes" id="UP000218418">
    <property type="component" value="Chromosome"/>
</dbReference>
<dbReference type="CDD" id="cd07018">
    <property type="entry name" value="S49_SppA_67K_type"/>
    <property type="match status" value="1"/>
</dbReference>
<evidence type="ECO:0000256" key="6">
    <source>
        <dbReference type="ARBA" id="ARBA00023136"/>
    </source>
</evidence>
<dbReference type="EMBL" id="AP018227">
    <property type="protein sequence ID" value="BAY80785.1"/>
    <property type="molecule type" value="Genomic_DNA"/>
</dbReference>
<reference evidence="11 12" key="1">
    <citation type="submission" date="2017-06" db="EMBL/GenBank/DDBJ databases">
        <title>Genome sequencing of cyanobaciteial culture collection at National Institute for Environmental Studies (NIES).</title>
        <authorList>
            <person name="Hirose Y."/>
            <person name="Shimura Y."/>
            <person name="Fujisawa T."/>
            <person name="Nakamura Y."/>
            <person name="Kawachi M."/>
        </authorList>
    </citation>
    <scope>NUCLEOTIDE SEQUENCE [LARGE SCALE GENOMIC DNA]</scope>
    <source>
        <strain evidence="11 12">NIES-267</strain>
    </source>
</reference>
<evidence type="ECO:0000313" key="12">
    <source>
        <dbReference type="Proteomes" id="UP000218418"/>
    </source>
</evidence>
<dbReference type="OrthoDB" id="9764363at2"/>
<dbReference type="CDD" id="cd07023">
    <property type="entry name" value="S49_Sppa_N_C"/>
    <property type="match status" value="1"/>
</dbReference>
<dbReference type="PANTHER" id="PTHR33209">
    <property type="entry name" value="PROTEASE 4"/>
    <property type="match status" value="1"/>
</dbReference>
<feature type="active site" description="Proton donor/acceptor" evidence="8">
    <location>
        <position position="201"/>
    </location>
</feature>
<evidence type="ECO:0000256" key="3">
    <source>
        <dbReference type="ARBA" id="ARBA00022670"/>
    </source>
</evidence>
<dbReference type="PANTHER" id="PTHR33209:SF1">
    <property type="entry name" value="PEPTIDASE S49 DOMAIN-CONTAINING PROTEIN"/>
    <property type="match status" value="1"/>
</dbReference>
<dbReference type="InterPro" id="IPR002142">
    <property type="entry name" value="Peptidase_S49"/>
</dbReference>
<keyword evidence="7" id="KW-1003">Cell membrane</keyword>
<evidence type="ECO:0000256" key="7">
    <source>
        <dbReference type="PIRNR" id="PIRNR001217"/>
    </source>
</evidence>
<dbReference type="Gene3D" id="6.20.330.10">
    <property type="match status" value="1"/>
</dbReference>
<evidence type="ECO:0000256" key="1">
    <source>
        <dbReference type="ARBA" id="ARBA00004370"/>
    </source>
</evidence>
<gene>
    <name evidence="11" type="ORF">NIES267_02500</name>
</gene>
<dbReference type="AlphaFoldDB" id="A0A1Z4LHR6"/>
<keyword evidence="12" id="KW-1185">Reference proteome</keyword>
<evidence type="ECO:0000256" key="5">
    <source>
        <dbReference type="ARBA" id="ARBA00022825"/>
    </source>
</evidence>
<dbReference type="GO" id="GO:0005886">
    <property type="term" value="C:plasma membrane"/>
    <property type="evidence" value="ECO:0007669"/>
    <property type="project" value="UniProtKB-SubCell"/>
</dbReference>
<dbReference type="GO" id="GO:0008236">
    <property type="term" value="F:serine-type peptidase activity"/>
    <property type="evidence" value="ECO:0007669"/>
    <property type="project" value="UniProtKB-KW"/>
</dbReference>
<dbReference type="Pfam" id="PF01343">
    <property type="entry name" value="Peptidase_S49"/>
    <property type="match status" value="2"/>
</dbReference>
<keyword evidence="9" id="KW-0812">Transmembrane</keyword>
<keyword evidence="4 7" id="KW-0378">Hydrolase</keyword>
<keyword evidence="3 7" id="KW-0645">Protease</keyword>
<evidence type="ECO:0000259" key="10">
    <source>
        <dbReference type="Pfam" id="PF01343"/>
    </source>
</evidence>
<dbReference type="InterPro" id="IPR047217">
    <property type="entry name" value="S49_SppA_67K_type_N"/>
</dbReference>
<keyword evidence="7" id="KW-0997">Cell inner membrane</keyword>
<dbReference type="SUPFAM" id="SSF52096">
    <property type="entry name" value="ClpP/crotonase"/>
    <property type="match status" value="2"/>
</dbReference>
<dbReference type="InterPro" id="IPR047272">
    <property type="entry name" value="S49_SppA_C"/>
</dbReference>
<dbReference type="InterPro" id="IPR004635">
    <property type="entry name" value="Pept_S49_SppA"/>
</dbReference>
<dbReference type="Gene3D" id="3.90.226.10">
    <property type="entry name" value="2-enoyl-CoA Hydratase, Chain A, domain 1"/>
    <property type="match status" value="3"/>
</dbReference>
<name>A0A1Z4LHR6_9CYAN</name>
<comment type="subcellular location">
    <subcellularLocation>
        <location evidence="7">Cell inner membrane</location>
    </subcellularLocation>
    <subcellularLocation>
        <location evidence="1">Membrane</location>
    </subcellularLocation>
</comment>
<feature type="domain" description="Peptidase S49" evidence="10">
    <location>
        <begin position="133"/>
        <end position="285"/>
    </location>
</feature>
<organism evidence="11 12">
    <name type="scientific">Calothrix parasitica NIES-267</name>
    <dbReference type="NCBI Taxonomy" id="1973488"/>
    <lineage>
        <taxon>Bacteria</taxon>
        <taxon>Bacillati</taxon>
        <taxon>Cyanobacteriota</taxon>
        <taxon>Cyanophyceae</taxon>
        <taxon>Nostocales</taxon>
        <taxon>Calotrichaceae</taxon>
        <taxon>Calothrix</taxon>
    </lineage>
</organism>
<feature type="transmembrane region" description="Helical" evidence="9">
    <location>
        <begin position="12"/>
        <end position="38"/>
    </location>
</feature>
<accession>A0A1Z4LHR6</accession>
<keyword evidence="9" id="KW-1133">Transmembrane helix</keyword>
<dbReference type="InterPro" id="IPR029045">
    <property type="entry name" value="ClpP/crotonase-like_dom_sf"/>
</dbReference>
<evidence type="ECO:0000256" key="2">
    <source>
        <dbReference type="ARBA" id="ARBA00008683"/>
    </source>
</evidence>
<evidence type="ECO:0000256" key="4">
    <source>
        <dbReference type="ARBA" id="ARBA00022801"/>
    </source>
</evidence>
<sequence length="610" mass="66777">MRNFIKQTFASLIGSLLGLFIFGGISTVGFFLLIFAAASSSDSGPKVEDSSMLVFDLSTQISDGKPDSGLVLQQALAGDYKKQMTLRSVLDALEKARTDKRIVGVYLDARDASGAGSSGFATLKEIRKALRKFRDSGKKVIAYGVGWGEKEYYLSSVADEVIINPYGGMEINGLSSQPMFLAGALEKFGVGMQIVRVGKFKGAVEPLILKQLSPENREQIQKLLDDLWGEWRGTVGKSRKMTPQQLQAIADTKGLLEADEAKTNRLVDKVAYFDEVVTELKKLTKTKDKDKSFKQIDLDEYATLANKALSKRNSENKIAVVYAEGSIVNGDGEGQQVGGNRFAKIFRRLRQDKDVKAVVLRVNSPGGSATASEIIQREVRLTRDVKPVVVSMGDSAASGGYWIAVDSNRIFAEPNTITGSIGVFGSIPNIQKLANDNGITWDSVKTGKYADIGTTTRPQSEAELAIFQSSVNRIYGKFLDKVAKGRNLPQAKVAEIAQGRVWSGKAAKDIGLVDEIGGLNAAIEYAATEAKLGDKWELQEYPRASSFSERFFGKVSEETQTVLKNNQNPLKQNTPLTKEFEKLQTEITALQNMNDPLDVYARLPFNLIIE</sequence>
<feature type="active site" description="Nucleophile" evidence="8">
    <location>
        <position position="398"/>
    </location>
</feature>
<evidence type="ECO:0000313" key="11">
    <source>
        <dbReference type="EMBL" id="BAY80785.1"/>
    </source>
</evidence>
<evidence type="ECO:0000256" key="8">
    <source>
        <dbReference type="PIRSR" id="PIRSR001217-1"/>
    </source>
</evidence>
<proteinExistence type="inferred from homology"/>
<dbReference type="EC" id="3.4.21.-" evidence="7"/>
<dbReference type="NCBIfam" id="TIGR00706">
    <property type="entry name" value="SppA_dom"/>
    <property type="match status" value="1"/>
</dbReference>
<dbReference type="PIRSF" id="PIRSF001217">
    <property type="entry name" value="Protease_4_SppA"/>
    <property type="match status" value="1"/>
</dbReference>
<comment type="similarity">
    <text evidence="2 7">Belongs to the peptidase S49 family.</text>
</comment>
<keyword evidence="6 7" id="KW-0472">Membrane</keyword>
<dbReference type="NCBIfam" id="TIGR00705">
    <property type="entry name" value="SppA_67K"/>
    <property type="match status" value="1"/>
</dbReference>
<feature type="domain" description="Peptidase S49" evidence="10">
    <location>
        <begin position="383"/>
        <end position="532"/>
    </location>
</feature>